<accession>A0ABP8Q312</accession>
<keyword evidence="10" id="KW-1185">Reference proteome</keyword>
<organism evidence="9 10">
    <name type="scientific">Pseudaeromonas paramecii</name>
    <dbReference type="NCBI Taxonomy" id="2138166"/>
    <lineage>
        <taxon>Bacteria</taxon>
        <taxon>Pseudomonadati</taxon>
        <taxon>Pseudomonadota</taxon>
        <taxon>Gammaproteobacteria</taxon>
        <taxon>Aeromonadales</taxon>
        <taxon>Aeromonadaceae</taxon>
        <taxon>Pseudaeromonas</taxon>
    </lineage>
</organism>
<comment type="similarity">
    <text evidence="2">Belongs to the OmpP1/FadL family.</text>
</comment>
<dbReference type="Pfam" id="PF03349">
    <property type="entry name" value="Toluene_X"/>
    <property type="match status" value="1"/>
</dbReference>
<dbReference type="RefSeq" id="WP_345010503.1">
    <property type="nucleotide sequence ID" value="NZ_BAABFC010000006.1"/>
</dbReference>
<evidence type="ECO:0000256" key="7">
    <source>
        <dbReference type="ARBA" id="ARBA00023237"/>
    </source>
</evidence>
<keyword evidence="3" id="KW-1134">Transmembrane beta strand</keyword>
<sequence length="418" mass="45153">MQKTKLATVALAVSASLLAGGVQAAAFNLNEHSASGLGRAFAGEAAIADNAAVLARNPAAMTRFERAEISVAATYVAPNVDLQGNGDALGGLVSSSSLDASNVAPSATIPAFYYIQPINAQWAVGLGLFSNFGLSTEYDENYVAGALGGKTELTTYNINPNVAYKLNDQWSLGAGISAIYADASLVRRAGALAYLNPALSTDTAIVDLKGDTWAWNWNAGVLYEYNAANRFGLSYRSGTTLKLEGEYSGSSTAFNKVPGKLDLELPAIAEFSGYHLLNPQWALHYSVQWTDWSVLKELRATSDQCSGDCFQKDLEFHDSWRYAIGASWYLDPQWTLRAGLALDRQAAYHVISIPDTERLWYSLGASYQVNEDLSLDLGVAYLQGDDTQLQESIATGVDVNYRTSASAWLTSLQMNYRF</sequence>
<keyword evidence="7" id="KW-0998">Cell outer membrane</keyword>
<dbReference type="PANTHER" id="PTHR35093:SF3">
    <property type="entry name" value="LONG-CHAIN FATTY ACID TRANSPORT PROTEIN"/>
    <property type="match status" value="1"/>
</dbReference>
<protein>
    <submittedName>
        <fullName evidence="9">Outer membrane protein transport protein</fullName>
    </submittedName>
</protein>
<keyword evidence="6" id="KW-0472">Membrane</keyword>
<dbReference type="PANTHER" id="PTHR35093">
    <property type="entry name" value="OUTER MEMBRANE PROTEIN NMB0088-RELATED"/>
    <property type="match status" value="1"/>
</dbReference>
<evidence type="ECO:0000256" key="3">
    <source>
        <dbReference type="ARBA" id="ARBA00022452"/>
    </source>
</evidence>
<evidence type="ECO:0000256" key="8">
    <source>
        <dbReference type="SAM" id="SignalP"/>
    </source>
</evidence>
<evidence type="ECO:0000256" key="2">
    <source>
        <dbReference type="ARBA" id="ARBA00008163"/>
    </source>
</evidence>
<evidence type="ECO:0000313" key="10">
    <source>
        <dbReference type="Proteomes" id="UP001501321"/>
    </source>
</evidence>
<gene>
    <name evidence="9" type="ORF">GCM10023095_08980</name>
</gene>
<name>A0ABP8Q312_9GAMM</name>
<evidence type="ECO:0000256" key="5">
    <source>
        <dbReference type="ARBA" id="ARBA00022729"/>
    </source>
</evidence>
<dbReference type="Proteomes" id="UP001501321">
    <property type="component" value="Unassembled WGS sequence"/>
</dbReference>
<evidence type="ECO:0000256" key="1">
    <source>
        <dbReference type="ARBA" id="ARBA00004571"/>
    </source>
</evidence>
<keyword evidence="4" id="KW-0812">Transmembrane</keyword>
<keyword evidence="5 8" id="KW-0732">Signal</keyword>
<dbReference type="SUPFAM" id="SSF56935">
    <property type="entry name" value="Porins"/>
    <property type="match status" value="1"/>
</dbReference>
<comment type="caution">
    <text evidence="9">The sequence shown here is derived from an EMBL/GenBank/DDBJ whole genome shotgun (WGS) entry which is preliminary data.</text>
</comment>
<feature type="signal peptide" evidence="8">
    <location>
        <begin position="1"/>
        <end position="24"/>
    </location>
</feature>
<evidence type="ECO:0000256" key="4">
    <source>
        <dbReference type="ARBA" id="ARBA00022692"/>
    </source>
</evidence>
<evidence type="ECO:0000313" key="9">
    <source>
        <dbReference type="EMBL" id="GAA4495546.1"/>
    </source>
</evidence>
<feature type="chain" id="PRO_5047479529" evidence="8">
    <location>
        <begin position="25"/>
        <end position="418"/>
    </location>
</feature>
<reference evidence="10" key="1">
    <citation type="journal article" date="2019" name="Int. J. Syst. Evol. Microbiol.">
        <title>The Global Catalogue of Microorganisms (GCM) 10K type strain sequencing project: providing services to taxonomists for standard genome sequencing and annotation.</title>
        <authorList>
            <consortium name="The Broad Institute Genomics Platform"/>
            <consortium name="The Broad Institute Genome Sequencing Center for Infectious Disease"/>
            <person name="Wu L."/>
            <person name="Ma J."/>
        </authorList>
    </citation>
    <scope>NUCLEOTIDE SEQUENCE [LARGE SCALE GENOMIC DNA]</scope>
    <source>
        <strain evidence="10">JCM 32226</strain>
    </source>
</reference>
<comment type="subcellular location">
    <subcellularLocation>
        <location evidence="1">Cell outer membrane</location>
        <topology evidence="1">Multi-pass membrane protein</topology>
    </subcellularLocation>
</comment>
<evidence type="ECO:0000256" key="6">
    <source>
        <dbReference type="ARBA" id="ARBA00023136"/>
    </source>
</evidence>
<dbReference type="InterPro" id="IPR005017">
    <property type="entry name" value="OMPP1/FadL/TodX"/>
</dbReference>
<dbReference type="Gene3D" id="2.40.160.60">
    <property type="entry name" value="Outer membrane protein transport protein (OMPP1/FadL/TodX)"/>
    <property type="match status" value="1"/>
</dbReference>
<proteinExistence type="inferred from homology"/>
<dbReference type="EMBL" id="BAABFC010000006">
    <property type="protein sequence ID" value="GAA4495546.1"/>
    <property type="molecule type" value="Genomic_DNA"/>
</dbReference>